<proteinExistence type="predicted"/>
<dbReference type="Gene3D" id="1.25.40.10">
    <property type="entry name" value="Tetratricopeptide repeat domain"/>
    <property type="match status" value="1"/>
</dbReference>
<dbReference type="AlphaFoldDB" id="A0A3B1BX83"/>
<accession>A0A3B1BX83</accession>
<dbReference type="EMBL" id="UOGC01000104">
    <property type="protein sequence ID" value="VAX20412.1"/>
    <property type="molecule type" value="Genomic_DNA"/>
</dbReference>
<feature type="transmembrane region" description="Helical" evidence="1">
    <location>
        <begin position="27"/>
        <end position="55"/>
    </location>
</feature>
<gene>
    <name evidence="2" type="ORF">MNBD_NITROSPINAE01-1932</name>
</gene>
<keyword evidence="1" id="KW-1133">Transmembrane helix</keyword>
<keyword evidence="1" id="KW-0472">Membrane</keyword>
<evidence type="ECO:0000256" key="1">
    <source>
        <dbReference type="SAM" id="Phobius"/>
    </source>
</evidence>
<protein>
    <submittedName>
        <fullName evidence="2">Uncharacterized protein</fullName>
    </submittedName>
</protein>
<evidence type="ECO:0000313" key="2">
    <source>
        <dbReference type="EMBL" id="VAX20412.1"/>
    </source>
</evidence>
<dbReference type="InterPro" id="IPR011990">
    <property type="entry name" value="TPR-like_helical_dom_sf"/>
</dbReference>
<name>A0A3B1BX83_9ZZZZ</name>
<sequence length="257" mass="28906">MTPKKIVGQSGGNLSAGNLDTSPIRKIYLLPLCFLLIACFGFILLAGMSGVADLLSMKTRYQMSEWKKNGLTGSMNKWDETLERMETASKLKPLDAGYLADLGKLYDWKAIGGMVPPAEARLYRERSVEYYKRSLMLGPTRSFTWVHLATSRMLNGQIDKKTFEALERAIVFGPWALGTQKKVIWLGIVAWPYLPETTKNQVSETIRKALAINNSAHFVIKLAVQYGWEENLRPLIVAKWQLDVLDNALERYKGGGN</sequence>
<keyword evidence="1" id="KW-0812">Transmembrane</keyword>
<organism evidence="2">
    <name type="scientific">hydrothermal vent metagenome</name>
    <dbReference type="NCBI Taxonomy" id="652676"/>
    <lineage>
        <taxon>unclassified sequences</taxon>
        <taxon>metagenomes</taxon>
        <taxon>ecological metagenomes</taxon>
    </lineage>
</organism>
<reference evidence="2" key="1">
    <citation type="submission" date="2018-06" db="EMBL/GenBank/DDBJ databases">
        <authorList>
            <person name="Zhirakovskaya E."/>
        </authorList>
    </citation>
    <scope>NUCLEOTIDE SEQUENCE</scope>
</reference>